<dbReference type="Proteomes" id="UP001155241">
    <property type="component" value="Unassembled WGS sequence"/>
</dbReference>
<evidence type="ECO:0000313" key="4">
    <source>
        <dbReference type="Proteomes" id="UP001155241"/>
    </source>
</evidence>
<feature type="transmembrane region" description="Helical" evidence="2">
    <location>
        <begin position="181"/>
        <end position="199"/>
    </location>
</feature>
<evidence type="ECO:0000313" key="3">
    <source>
        <dbReference type="EMBL" id="MCO6044456.1"/>
    </source>
</evidence>
<feature type="transmembrane region" description="Helical" evidence="2">
    <location>
        <begin position="151"/>
        <end position="169"/>
    </location>
</feature>
<dbReference type="AlphaFoldDB" id="A0A9X2JG75"/>
<organism evidence="3 4">
    <name type="scientific">Aeoliella straminimaris</name>
    <dbReference type="NCBI Taxonomy" id="2954799"/>
    <lineage>
        <taxon>Bacteria</taxon>
        <taxon>Pseudomonadati</taxon>
        <taxon>Planctomycetota</taxon>
        <taxon>Planctomycetia</taxon>
        <taxon>Pirellulales</taxon>
        <taxon>Lacipirellulaceae</taxon>
        <taxon>Aeoliella</taxon>
    </lineage>
</organism>
<keyword evidence="2" id="KW-0472">Membrane</keyword>
<evidence type="ECO:0000256" key="2">
    <source>
        <dbReference type="SAM" id="Phobius"/>
    </source>
</evidence>
<keyword evidence="2" id="KW-0812">Transmembrane</keyword>
<gene>
    <name evidence="3" type="ORF">NG895_11125</name>
</gene>
<dbReference type="RefSeq" id="WP_252852558.1">
    <property type="nucleotide sequence ID" value="NZ_JAMXLR010000036.1"/>
</dbReference>
<reference evidence="3" key="1">
    <citation type="submission" date="2022-06" db="EMBL/GenBank/DDBJ databases">
        <title>Aeoliella straminimaris, a novel planctomycete from sediments.</title>
        <authorList>
            <person name="Vitorino I.R."/>
            <person name="Lage O.M."/>
        </authorList>
    </citation>
    <scope>NUCLEOTIDE SEQUENCE</scope>
    <source>
        <strain evidence="3">ICT_H6.2</strain>
    </source>
</reference>
<name>A0A9X2JG75_9BACT</name>
<feature type="region of interest" description="Disordered" evidence="1">
    <location>
        <begin position="121"/>
        <end position="144"/>
    </location>
</feature>
<evidence type="ECO:0000256" key="1">
    <source>
        <dbReference type="SAM" id="MobiDB-lite"/>
    </source>
</evidence>
<accession>A0A9X2JG75</accession>
<keyword evidence="2" id="KW-1133">Transmembrane helix</keyword>
<feature type="transmembrane region" description="Helical" evidence="2">
    <location>
        <begin position="237"/>
        <end position="256"/>
    </location>
</feature>
<feature type="transmembrane region" description="Helical" evidence="2">
    <location>
        <begin position="211"/>
        <end position="230"/>
    </location>
</feature>
<dbReference type="EMBL" id="JAMXLR010000036">
    <property type="protein sequence ID" value="MCO6044456.1"/>
    <property type="molecule type" value="Genomic_DNA"/>
</dbReference>
<keyword evidence="4" id="KW-1185">Reference proteome</keyword>
<proteinExistence type="predicted"/>
<comment type="caution">
    <text evidence="3">The sequence shown here is derived from an EMBL/GenBank/DDBJ whole genome shotgun (WGS) entry which is preliminary data.</text>
</comment>
<feature type="transmembrane region" description="Helical" evidence="2">
    <location>
        <begin position="262"/>
        <end position="281"/>
    </location>
</feature>
<sequence length="291" mass="32331">MLSRYRPAVVLWTVFLVLLVAGGWYKSVENSSDWERQVAWQAHMSQLQAESRQELARLDAFFESDRASPLTRADLERELNDGQPLDLEESRGRLMVDWTHPKYNIPVRLYFDGDQFEGWRMSGGSPEELPGNAKPPRTSHSSTAERIRKRIPGIATVVWVAAAVVACVGRRDAVLWPAAQVMLAASLAFGAATVVSPNYNLTVEGIFSNDPMFLAVIMYVLSLFALAIHWPDGLPTFHFKLGHLLLIFTGVAVLLAAGPFGYFAICVFAAGGVLFWLLLAFRQPQVENPQA</sequence>
<protein>
    <submittedName>
        <fullName evidence="3">Uncharacterized protein</fullName>
    </submittedName>
</protein>